<feature type="domain" description="Aldehyde oxidase/xanthine dehydrogenase a/b hammerhead" evidence="3">
    <location>
        <begin position="24"/>
        <end position="128"/>
    </location>
</feature>
<dbReference type="SUPFAM" id="SSF56003">
    <property type="entry name" value="Molybdenum cofactor-binding domain"/>
    <property type="match status" value="1"/>
</dbReference>
<dbReference type="EMBL" id="JADBEM010000001">
    <property type="protein sequence ID" value="MBE1608258.1"/>
    <property type="molecule type" value="Genomic_DNA"/>
</dbReference>
<dbReference type="EC" id="1.17.1.4" evidence="4"/>
<dbReference type="InterPro" id="IPR000674">
    <property type="entry name" value="Ald_Oxase/Xan_DH_a/b"/>
</dbReference>
<dbReference type="Proteomes" id="UP000638648">
    <property type="component" value="Unassembled WGS sequence"/>
</dbReference>
<keyword evidence="2 4" id="KW-0560">Oxidoreductase</keyword>
<dbReference type="InterPro" id="IPR036856">
    <property type="entry name" value="Ald_Oxase/Xan_DH_a/b_sf"/>
</dbReference>
<organism evidence="4 5">
    <name type="scientific">Actinopolymorpha pittospori</name>
    <dbReference type="NCBI Taxonomy" id="648752"/>
    <lineage>
        <taxon>Bacteria</taxon>
        <taxon>Bacillati</taxon>
        <taxon>Actinomycetota</taxon>
        <taxon>Actinomycetes</taxon>
        <taxon>Propionibacteriales</taxon>
        <taxon>Actinopolymorphaceae</taxon>
        <taxon>Actinopolymorpha</taxon>
    </lineage>
</organism>
<proteinExistence type="predicted"/>
<dbReference type="Pfam" id="PF01315">
    <property type="entry name" value="Ald_Xan_dh_C"/>
    <property type="match status" value="1"/>
</dbReference>
<keyword evidence="5" id="KW-1185">Reference proteome</keyword>
<dbReference type="SUPFAM" id="SSF54665">
    <property type="entry name" value="CO dehydrogenase molybdoprotein N-domain-like"/>
    <property type="match status" value="1"/>
</dbReference>
<name>A0A927MZP6_9ACTN</name>
<dbReference type="GO" id="GO:0004854">
    <property type="term" value="F:xanthine dehydrogenase activity"/>
    <property type="evidence" value="ECO:0007669"/>
    <property type="project" value="UniProtKB-EC"/>
</dbReference>
<keyword evidence="1" id="KW-0500">Molybdenum</keyword>
<dbReference type="PANTHER" id="PTHR11908">
    <property type="entry name" value="XANTHINE DEHYDROGENASE"/>
    <property type="match status" value="1"/>
</dbReference>
<dbReference type="Pfam" id="PF02738">
    <property type="entry name" value="MoCoBD_1"/>
    <property type="match status" value="1"/>
</dbReference>
<dbReference type="InterPro" id="IPR037165">
    <property type="entry name" value="AldOxase/xan_DH_Mopterin-bd_sf"/>
</dbReference>
<dbReference type="Pfam" id="PF20256">
    <property type="entry name" value="MoCoBD_2"/>
    <property type="match status" value="2"/>
</dbReference>
<dbReference type="PANTHER" id="PTHR11908:SF132">
    <property type="entry name" value="ALDEHYDE OXIDASE 1-RELATED"/>
    <property type="match status" value="1"/>
</dbReference>
<dbReference type="Gene3D" id="3.90.1170.50">
    <property type="entry name" value="Aldehyde oxidase/xanthine dehydrogenase, a/b hammerhead"/>
    <property type="match status" value="1"/>
</dbReference>
<gene>
    <name evidence="4" type="ORF">HEB94_005106</name>
</gene>
<dbReference type="RefSeq" id="WP_192752058.1">
    <property type="nucleotide sequence ID" value="NZ_BAABJL010000024.1"/>
</dbReference>
<dbReference type="GO" id="GO:0005506">
    <property type="term" value="F:iron ion binding"/>
    <property type="evidence" value="ECO:0007669"/>
    <property type="project" value="InterPro"/>
</dbReference>
<protein>
    <submittedName>
        <fullName evidence="4">Xanthine dehydrogenase YagR molybdenum-binding subunit</fullName>
        <ecNumber evidence="4">1.17.1.4</ecNumber>
    </submittedName>
</protein>
<evidence type="ECO:0000256" key="1">
    <source>
        <dbReference type="ARBA" id="ARBA00022505"/>
    </source>
</evidence>
<evidence type="ECO:0000256" key="2">
    <source>
        <dbReference type="ARBA" id="ARBA00023002"/>
    </source>
</evidence>
<dbReference type="AlphaFoldDB" id="A0A927MZP6"/>
<evidence type="ECO:0000313" key="5">
    <source>
        <dbReference type="Proteomes" id="UP000638648"/>
    </source>
</evidence>
<reference evidence="4" key="1">
    <citation type="submission" date="2020-10" db="EMBL/GenBank/DDBJ databases">
        <title>Sequencing the genomes of 1000 actinobacteria strains.</title>
        <authorList>
            <person name="Klenk H.-P."/>
        </authorList>
    </citation>
    <scope>NUCLEOTIDE SEQUENCE</scope>
    <source>
        <strain evidence="4">DSM 45354</strain>
    </source>
</reference>
<dbReference type="InterPro" id="IPR046867">
    <property type="entry name" value="AldOxase/xan_DH_MoCoBD2"/>
</dbReference>
<dbReference type="InterPro" id="IPR008274">
    <property type="entry name" value="AldOxase/xan_DH_MoCoBD1"/>
</dbReference>
<sequence length="706" mass="76065">MTTPVQAREMGRSLSRVEGRAKVTGTAPYAYEFPVLDPLYVYPVQATIARGRIIAVDASAATALDGVVTVLTHENAPRLASDADSELWVLQSEEVSYRGEIVGAVLAETSEIARHGAELVRVEYAEQPHDVELRVDRDDLYTPKVLNAGYAPDTDQGDVEEALRSAAVTLDETYSTPFEHNNPMEPHASIAQWTDDGLTMYDSTQGPSRVRTALAEVFGVDPAKVRVISPYVGGGFGSKGSPHPHNVLVGLAAKVARGRPVKFAATRQQMFSFLGYRTPTIQRIRLGADSDGHLTAIVHDVVELTAKVKEFAEQTATPTRMMYASPNRRTSHRLAALDLPVPAWMRAPGVTPGMYAFEVAMDELALRCGLDPVELRIRNEPEVDPQTGRPWSSRNLLACLREGARRFEWEGRDPTPAVRWHGDWLVGTGVASSRYPVHLLPGSAASIGLGADGRYDVSIAAADIGTGAWTVLAQIAADALEVPLEGVNLRIGDSELPPGSVAGGSSGTSSWGSTIVAAAEAFRTKYGDRPETGADVTVDMPQNPNLAKYAMDTFGAQFAQVRVHPGTGEVRVDRMLGVFAAGRILNPRTARSQLIGGMTMGISMALYEDSVLDPRFGHIVNHDFATYHIAANADIGDVDAIWVEEDDPYVNPMGAKGIGEVGISGTAAAVANAIYHATGIRRRDLPLTPDKLMTDTCVRRDGRDRP</sequence>
<evidence type="ECO:0000313" key="4">
    <source>
        <dbReference type="EMBL" id="MBE1608258.1"/>
    </source>
</evidence>
<comment type="caution">
    <text evidence="4">The sequence shown here is derived from an EMBL/GenBank/DDBJ whole genome shotgun (WGS) entry which is preliminary data.</text>
</comment>
<evidence type="ECO:0000259" key="3">
    <source>
        <dbReference type="SMART" id="SM01008"/>
    </source>
</evidence>
<dbReference type="InterPro" id="IPR016208">
    <property type="entry name" value="Ald_Oxase/xanthine_DH-like"/>
</dbReference>
<dbReference type="Gene3D" id="3.30.365.10">
    <property type="entry name" value="Aldehyde oxidase/xanthine dehydrogenase, molybdopterin binding domain"/>
    <property type="match status" value="4"/>
</dbReference>
<dbReference type="SMART" id="SM01008">
    <property type="entry name" value="Ald_Xan_dh_C"/>
    <property type="match status" value="1"/>
</dbReference>
<accession>A0A927MZP6</accession>